<reference evidence="7" key="1">
    <citation type="submission" date="2020-04" db="EMBL/GenBank/DDBJ databases">
        <authorList>
            <person name="Alioto T."/>
            <person name="Alioto T."/>
            <person name="Gomez Garrido J."/>
        </authorList>
    </citation>
    <scope>NUCLEOTIDE SEQUENCE</scope>
    <source>
        <strain evidence="7">A484AB</strain>
    </source>
</reference>
<dbReference type="OrthoDB" id="19014at2759"/>
<dbReference type="Pfam" id="PF12796">
    <property type="entry name" value="Ank_2"/>
    <property type="match status" value="1"/>
</dbReference>
<dbReference type="GO" id="GO:0019208">
    <property type="term" value="F:phosphatase regulator activity"/>
    <property type="evidence" value="ECO:0007669"/>
    <property type="project" value="TreeGrafter"/>
</dbReference>
<sequence length="225" mass="25187">MADSGGNEPSRASNALFKRQEQLQRWKQSETAREPIVKPTKRNKLKFDDGTVFLSAVSAGDLDEVRKLLQKGSDVNYQNIDGVTALHQACIDENDELVELLVQHKADLEVRDNEGWSALHAAASSGNLDVTEFLVEHGADIAAVNNEGELPLDLAEEDEMDEYLQDQLRKANVDVEAARAEEERIMEEDAQSWLNKGHIDEVKDPKTGECQTLEVLYSYFEQGQT</sequence>
<feature type="compositionally biased region" description="Basic and acidic residues" evidence="6">
    <location>
        <begin position="18"/>
        <end position="36"/>
    </location>
</feature>
<feature type="region of interest" description="Disordered" evidence="6">
    <location>
        <begin position="1"/>
        <end position="37"/>
    </location>
</feature>
<comment type="subcellular location">
    <subcellularLocation>
        <location evidence="1">Cytoplasm</location>
        <location evidence="1">Cytoskeleton</location>
    </subcellularLocation>
</comment>
<evidence type="ECO:0000256" key="2">
    <source>
        <dbReference type="ARBA" id="ARBA00022473"/>
    </source>
</evidence>
<dbReference type="GO" id="GO:0005856">
    <property type="term" value="C:cytoskeleton"/>
    <property type="evidence" value="ECO:0007669"/>
    <property type="project" value="UniProtKB-SubCell"/>
</dbReference>
<dbReference type="SUPFAM" id="SSF48403">
    <property type="entry name" value="Ankyrin repeat"/>
    <property type="match status" value="1"/>
</dbReference>
<dbReference type="FunFam" id="1.25.40.20:FF:000007">
    <property type="entry name" value="Phosphatase 1 regulatory subunit 12A"/>
    <property type="match status" value="1"/>
</dbReference>
<keyword evidence="3" id="KW-0677">Repeat</keyword>
<keyword evidence="2" id="KW-0217">Developmental protein</keyword>
<dbReference type="Gene3D" id="1.25.40.20">
    <property type="entry name" value="Ankyrin repeat-containing domain"/>
    <property type="match status" value="1"/>
</dbReference>
<organism evidence="7 8">
    <name type="scientific">Paramuricea clavata</name>
    <name type="common">Red gorgonian</name>
    <name type="synonym">Violescent sea-whip</name>
    <dbReference type="NCBI Taxonomy" id="317549"/>
    <lineage>
        <taxon>Eukaryota</taxon>
        <taxon>Metazoa</taxon>
        <taxon>Cnidaria</taxon>
        <taxon>Anthozoa</taxon>
        <taxon>Octocorallia</taxon>
        <taxon>Malacalcyonacea</taxon>
        <taxon>Plexauridae</taxon>
        <taxon>Paramuricea</taxon>
    </lineage>
</organism>
<evidence type="ECO:0000256" key="6">
    <source>
        <dbReference type="SAM" id="MobiDB-lite"/>
    </source>
</evidence>
<evidence type="ECO:0000256" key="5">
    <source>
        <dbReference type="ARBA" id="ARBA00038386"/>
    </source>
</evidence>
<accession>A0A6S7GV15</accession>
<gene>
    <name evidence="7" type="ORF">PACLA_8A077584</name>
</gene>
<keyword evidence="4" id="KW-0206">Cytoskeleton</keyword>
<keyword evidence="8" id="KW-1185">Reference proteome</keyword>
<dbReference type="AlphaFoldDB" id="A0A6S7GV15"/>
<dbReference type="PROSITE" id="PS50088">
    <property type="entry name" value="ANK_REPEAT"/>
    <property type="match status" value="3"/>
</dbReference>
<evidence type="ECO:0000313" key="7">
    <source>
        <dbReference type="EMBL" id="CAB3988371.1"/>
    </source>
</evidence>
<dbReference type="InterPro" id="IPR036770">
    <property type="entry name" value="Ankyrin_rpt-contain_sf"/>
</dbReference>
<comment type="similarity">
    <text evidence="5">Belongs to the NRARP family.</text>
</comment>
<dbReference type="PANTHER" id="PTHR24179">
    <property type="entry name" value="PROTEIN PHOSPHATASE 1 REGULATORY SUBUNIT 12"/>
    <property type="match status" value="1"/>
</dbReference>
<dbReference type="PROSITE" id="PS50297">
    <property type="entry name" value="ANK_REP_REGION"/>
    <property type="match status" value="2"/>
</dbReference>
<comment type="caution">
    <text evidence="7">The sequence shown here is derived from an EMBL/GenBank/DDBJ whole genome shotgun (WGS) entry which is preliminary data.</text>
</comment>
<evidence type="ECO:0000313" key="8">
    <source>
        <dbReference type="Proteomes" id="UP001152795"/>
    </source>
</evidence>
<dbReference type="GO" id="GO:0004857">
    <property type="term" value="F:enzyme inhibitor activity"/>
    <property type="evidence" value="ECO:0007669"/>
    <property type="project" value="TreeGrafter"/>
</dbReference>
<protein>
    <submittedName>
        <fullName evidence="7">Phosphatase 1 regulatory subunit 12A-like isoform X3</fullName>
    </submittedName>
</protein>
<evidence type="ECO:0000256" key="1">
    <source>
        <dbReference type="ARBA" id="ARBA00004245"/>
    </source>
</evidence>
<keyword evidence="4" id="KW-0963">Cytoplasm</keyword>
<name>A0A6S7GV15_PARCT</name>
<dbReference type="GO" id="GO:0005737">
    <property type="term" value="C:cytoplasm"/>
    <property type="evidence" value="ECO:0007669"/>
    <property type="project" value="TreeGrafter"/>
</dbReference>
<dbReference type="Proteomes" id="UP001152795">
    <property type="component" value="Unassembled WGS sequence"/>
</dbReference>
<dbReference type="InterPro" id="IPR002110">
    <property type="entry name" value="Ankyrin_rpt"/>
</dbReference>
<dbReference type="SMART" id="SM00248">
    <property type="entry name" value="ANK"/>
    <property type="match status" value="3"/>
</dbReference>
<dbReference type="InterPro" id="IPR051226">
    <property type="entry name" value="PP1_Regulatory_Subunit"/>
</dbReference>
<proteinExistence type="inferred from homology"/>
<evidence type="ECO:0000256" key="4">
    <source>
        <dbReference type="ARBA" id="ARBA00023212"/>
    </source>
</evidence>
<evidence type="ECO:0000256" key="3">
    <source>
        <dbReference type="ARBA" id="ARBA00022737"/>
    </source>
</evidence>
<dbReference type="EMBL" id="CACRXK020001313">
    <property type="protein sequence ID" value="CAB3988371.1"/>
    <property type="molecule type" value="Genomic_DNA"/>
</dbReference>
<dbReference type="PANTHER" id="PTHR24179:SF21">
    <property type="entry name" value="MYOSIN BINDING SUBUNIT, ISOFORM O"/>
    <property type="match status" value="1"/>
</dbReference>